<dbReference type="GO" id="GO:0016887">
    <property type="term" value="F:ATP hydrolysis activity"/>
    <property type="evidence" value="ECO:0007669"/>
    <property type="project" value="InterPro"/>
</dbReference>
<dbReference type="Gene3D" id="3.40.50.300">
    <property type="entry name" value="P-loop containing nucleotide triphosphate hydrolases"/>
    <property type="match status" value="1"/>
</dbReference>
<keyword evidence="7" id="KW-0406">Ion transport</keyword>
<evidence type="ECO:0000256" key="6">
    <source>
        <dbReference type="ARBA" id="ARBA00022967"/>
    </source>
</evidence>
<evidence type="ECO:0000256" key="10">
    <source>
        <dbReference type="ARBA" id="ARBA00039098"/>
    </source>
</evidence>
<dbReference type="STRING" id="693661.Arcve_1640"/>
<evidence type="ECO:0000256" key="3">
    <source>
        <dbReference type="ARBA" id="ARBA00022475"/>
    </source>
</evidence>
<organism evidence="14 15">
    <name type="scientific">Archaeoglobus veneficus (strain DSM 11195 / SNP6)</name>
    <dbReference type="NCBI Taxonomy" id="693661"/>
    <lineage>
        <taxon>Archaea</taxon>
        <taxon>Methanobacteriati</taxon>
        <taxon>Methanobacteriota</taxon>
        <taxon>Archaeoglobi</taxon>
        <taxon>Archaeoglobales</taxon>
        <taxon>Archaeoglobaceae</taxon>
        <taxon>Archaeoglobus</taxon>
    </lineage>
</organism>
<evidence type="ECO:0000256" key="1">
    <source>
        <dbReference type="ARBA" id="ARBA00004202"/>
    </source>
</evidence>
<dbReference type="InterPro" id="IPR003439">
    <property type="entry name" value="ABC_transporter-like_ATP-bd"/>
</dbReference>
<gene>
    <name evidence="14" type="ordered locus">Arcve_1640</name>
</gene>
<name>F2KQ37_ARCVS</name>
<dbReference type="InterPro" id="IPR017871">
    <property type="entry name" value="ABC_transporter-like_CS"/>
</dbReference>
<keyword evidence="4" id="KW-0547">Nucleotide-binding</keyword>
<comment type="subunit">
    <text evidence="9">The complex is composed of two ATP-binding proteins (NikD and NikE), two transmembrane proteins (NikB and NikC) and a solute-binding protein (NikA).</text>
</comment>
<keyword evidence="5" id="KW-0067">ATP-binding</keyword>
<dbReference type="GO" id="GO:0005886">
    <property type="term" value="C:plasma membrane"/>
    <property type="evidence" value="ECO:0007669"/>
    <property type="project" value="UniProtKB-SubCell"/>
</dbReference>
<dbReference type="Proteomes" id="UP000008136">
    <property type="component" value="Chromosome"/>
</dbReference>
<dbReference type="PROSITE" id="PS50893">
    <property type="entry name" value="ABC_TRANSPORTER_2"/>
    <property type="match status" value="1"/>
</dbReference>
<comment type="subcellular location">
    <subcellularLocation>
        <location evidence="1">Cell membrane</location>
        <topology evidence="1">Peripheral membrane protein</topology>
    </subcellularLocation>
</comment>
<dbReference type="FunFam" id="3.40.50.300:FF:000016">
    <property type="entry name" value="Oligopeptide ABC transporter ATP-binding component"/>
    <property type="match status" value="1"/>
</dbReference>
<evidence type="ECO:0000256" key="8">
    <source>
        <dbReference type="ARBA" id="ARBA00023136"/>
    </source>
</evidence>
<evidence type="ECO:0000256" key="4">
    <source>
        <dbReference type="ARBA" id="ARBA00022741"/>
    </source>
</evidence>
<dbReference type="eggNOG" id="arCOG00181">
    <property type="taxonomic scope" value="Archaea"/>
</dbReference>
<evidence type="ECO:0000256" key="12">
    <source>
        <dbReference type="ARBA" id="ARBA00048610"/>
    </source>
</evidence>
<dbReference type="SMART" id="SM00382">
    <property type="entry name" value="AAA"/>
    <property type="match status" value="1"/>
</dbReference>
<evidence type="ECO:0000313" key="15">
    <source>
        <dbReference type="Proteomes" id="UP000008136"/>
    </source>
</evidence>
<dbReference type="InterPro" id="IPR013563">
    <property type="entry name" value="Oligopep_ABC_C"/>
</dbReference>
<dbReference type="HOGENOM" id="CLU_000604_1_23_2"/>
<dbReference type="InterPro" id="IPR050388">
    <property type="entry name" value="ABC_Ni/Peptide_Import"/>
</dbReference>
<keyword evidence="8" id="KW-0472">Membrane</keyword>
<evidence type="ECO:0000313" key="14">
    <source>
        <dbReference type="EMBL" id="AEA47640.1"/>
    </source>
</evidence>
<evidence type="ECO:0000256" key="2">
    <source>
        <dbReference type="ARBA" id="ARBA00022448"/>
    </source>
</evidence>
<dbReference type="GO" id="GO:0005524">
    <property type="term" value="F:ATP binding"/>
    <property type="evidence" value="ECO:0007669"/>
    <property type="project" value="UniProtKB-KW"/>
</dbReference>
<dbReference type="GO" id="GO:0015833">
    <property type="term" value="P:peptide transport"/>
    <property type="evidence" value="ECO:0007669"/>
    <property type="project" value="InterPro"/>
</dbReference>
<protein>
    <recommendedName>
        <fullName evidence="11">Nickel import system ATP-binding protein NikD</fullName>
        <ecNumber evidence="10">7.2.2.11</ecNumber>
    </recommendedName>
</protein>
<accession>F2KQ37</accession>
<dbReference type="AlphaFoldDB" id="F2KQ37"/>
<evidence type="ECO:0000256" key="9">
    <source>
        <dbReference type="ARBA" id="ARBA00038669"/>
    </source>
</evidence>
<dbReference type="PROSITE" id="PS00211">
    <property type="entry name" value="ABC_TRANSPORTER_1"/>
    <property type="match status" value="1"/>
</dbReference>
<dbReference type="GO" id="GO:0015413">
    <property type="term" value="F:ABC-type nickel transporter activity"/>
    <property type="evidence" value="ECO:0007669"/>
    <property type="project" value="UniProtKB-EC"/>
</dbReference>
<dbReference type="Pfam" id="PF08352">
    <property type="entry name" value="oligo_HPY"/>
    <property type="match status" value="1"/>
</dbReference>
<dbReference type="PANTHER" id="PTHR43297">
    <property type="entry name" value="OLIGOPEPTIDE TRANSPORT ATP-BINDING PROTEIN APPD"/>
    <property type="match status" value="1"/>
</dbReference>
<dbReference type="NCBIfam" id="TIGR01727">
    <property type="entry name" value="oligo_HPY"/>
    <property type="match status" value="1"/>
</dbReference>
<dbReference type="KEGG" id="ave:Arcve_1640"/>
<dbReference type="SUPFAM" id="SSF52540">
    <property type="entry name" value="P-loop containing nucleoside triphosphate hydrolases"/>
    <property type="match status" value="1"/>
</dbReference>
<keyword evidence="14" id="KW-0378">Hydrolase</keyword>
<evidence type="ECO:0000256" key="5">
    <source>
        <dbReference type="ARBA" id="ARBA00022840"/>
    </source>
</evidence>
<feature type="domain" description="ABC transporter" evidence="13">
    <location>
        <begin position="24"/>
        <end position="273"/>
    </location>
</feature>
<keyword evidence="2" id="KW-0813">Transport</keyword>
<dbReference type="EMBL" id="CP002588">
    <property type="protein sequence ID" value="AEA47640.1"/>
    <property type="molecule type" value="Genomic_DNA"/>
</dbReference>
<dbReference type="OrthoDB" id="18209at2157"/>
<evidence type="ECO:0000256" key="11">
    <source>
        <dbReference type="ARBA" id="ARBA00044143"/>
    </source>
</evidence>
<keyword evidence="15" id="KW-1185">Reference proteome</keyword>
<keyword evidence="6" id="KW-1278">Translocase</keyword>
<dbReference type="CDD" id="cd03257">
    <property type="entry name" value="ABC_NikE_OppD_transporters"/>
    <property type="match status" value="1"/>
</dbReference>
<dbReference type="PANTHER" id="PTHR43297:SF13">
    <property type="entry name" value="NICKEL ABC TRANSPORTER, ATP-BINDING PROTEIN"/>
    <property type="match status" value="1"/>
</dbReference>
<dbReference type="InterPro" id="IPR003593">
    <property type="entry name" value="AAA+_ATPase"/>
</dbReference>
<reference evidence="14 15" key="1">
    <citation type="submission" date="2011-03" db="EMBL/GenBank/DDBJ databases">
        <title>The complete genome of Archaeoglobus veneficus SNP6.</title>
        <authorList>
            <consortium name="US DOE Joint Genome Institute (JGI-PGF)"/>
            <person name="Lucas S."/>
            <person name="Copeland A."/>
            <person name="Lapidus A."/>
            <person name="Bruce D."/>
            <person name="Goodwin L."/>
            <person name="Pitluck S."/>
            <person name="Kyrpides N."/>
            <person name="Mavromatis K."/>
            <person name="Pagani I."/>
            <person name="Ivanova N."/>
            <person name="Mikhailova N."/>
            <person name="Lu M."/>
            <person name="Detter J.C."/>
            <person name="Tapia R."/>
            <person name="Han C."/>
            <person name="Land M."/>
            <person name="Hauser L."/>
            <person name="Markowitz V."/>
            <person name="Cheng J.-F."/>
            <person name="Hugenholtz P."/>
            <person name="Woyke T."/>
            <person name="Wu D."/>
            <person name="Spring S."/>
            <person name="Brambilla E."/>
            <person name="Klenk H.-P."/>
            <person name="Eisen J.A."/>
        </authorList>
    </citation>
    <scope>NUCLEOTIDE SEQUENCE [LARGE SCALE GENOMIC DNA]</scope>
    <source>
        <strain>SNP6</strain>
    </source>
</reference>
<keyword evidence="3" id="KW-1003">Cell membrane</keyword>
<comment type="catalytic activity">
    <reaction evidence="12">
        <text>Ni(2+)(out) + ATP + H2O = Ni(2+)(in) + ADP + phosphate + H(+)</text>
        <dbReference type="Rhea" id="RHEA:15557"/>
        <dbReference type="ChEBI" id="CHEBI:15377"/>
        <dbReference type="ChEBI" id="CHEBI:15378"/>
        <dbReference type="ChEBI" id="CHEBI:30616"/>
        <dbReference type="ChEBI" id="CHEBI:43474"/>
        <dbReference type="ChEBI" id="CHEBI:49786"/>
        <dbReference type="ChEBI" id="CHEBI:456216"/>
        <dbReference type="EC" id="7.2.2.11"/>
    </reaction>
    <physiologicalReaction direction="left-to-right" evidence="12">
        <dbReference type="Rhea" id="RHEA:15558"/>
    </physiologicalReaction>
</comment>
<dbReference type="Pfam" id="PF00005">
    <property type="entry name" value="ABC_tran"/>
    <property type="match status" value="1"/>
</dbReference>
<proteinExistence type="predicted"/>
<dbReference type="EC" id="7.2.2.11" evidence="10"/>
<evidence type="ECO:0000259" key="13">
    <source>
        <dbReference type="PROSITE" id="PS50893"/>
    </source>
</evidence>
<dbReference type="InterPro" id="IPR027417">
    <property type="entry name" value="P-loop_NTPase"/>
</dbReference>
<sequence length="331" mass="36855">MAFSNKSVETGTISINSHTHTCLLDIQDLRVHFILEDSAVRAVDGVSLKVHEGETLTLIGESGSGKSILGTSILRLLPPNARIDGKILFNGLDLLNLPEDDLRKIRGRDIAWVPQNPATSLNPVLKVGIQIAEPMETHLNMNRESALKKVIKLLKFFDIEPAEKRVNEYPHQYSGGMRQRALVAMGTSTKPKLIIADEPTKGVDASKKVRVVELFRKIKKNGKLSMLVITHDLPFARTLADRIAVMYCGQIVEICNADTFFEEPLHPYSKALLDSLPSRGLKPIKGNSPSMVSPPEGCRFHPRCEYANSRCRKEPPLIELNGNSVRCWLYD</sequence>
<evidence type="ECO:0000256" key="7">
    <source>
        <dbReference type="ARBA" id="ARBA00023065"/>
    </source>
</evidence>